<dbReference type="GO" id="GO:0034456">
    <property type="term" value="C:UTP-C complex"/>
    <property type="evidence" value="ECO:0007669"/>
    <property type="project" value="TreeGrafter"/>
</dbReference>
<reference evidence="7" key="1">
    <citation type="submission" date="2022-11" db="UniProtKB">
        <authorList>
            <consortium name="WormBaseParasite"/>
        </authorList>
    </citation>
    <scope>IDENTIFICATION</scope>
</reference>
<dbReference type="AlphaFoldDB" id="A0A915EU07"/>
<name>A0A915EU07_9CEST</name>
<evidence type="ECO:0000259" key="4">
    <source>
        <dbReference type="Pfam" id="PF17405"/>
    </source>
</evidence>
<feature type="region of interest" description="Disordered" evidence="2">
    <location>
        <begin position="801"/>
        <end position="841"/>
    </location>
</feature>
<dbReference type="Pfam" id="PF17404">
    <property type="entry name" value="Nrap_D3"/>
    <property type="match status" value="1"/>
</dbReference>
<dbReference type="InterPro" id="IPR005554">
    <property type="entry name" value="NOL6/Upt22"/>
</dbReference>
<dbReference type="Pfam" id="PF17406">
    <property type="entry name" value="Nrap_D5"/>
    <property type="match status" value="1"/>
</dbReference>
<dbReference type="GO" id="GO:0032040">
    <property type="term" value="C:small-subunit processome"/>
    <property type="evidence" value="ECO:0007669"/>
    <property type="project" value="TreeGrafter"/>
</dbReference>
<feature type="domain" description="Nrap protein" evidence="4">
    <location>
        <begin position="187"/>
        <end position="345"/>
    </location>
</feature>
<organism evidence="6 7">
    <name type="scientific">Echinococcus canadensis</name>
    <dbReference type="NCBI Taxonomy" id="519352"/>
    <lineage>
        <taxon>Eukaryota</taxon>
        <taxon>Metazoa</taxon>
        <taxon>Spiralia</taxon>
        <taxon>Lophotrochozoa</taxon>
        <taxon>Platyhelminthes</taxon>
        <taxon>Cestoda</taxon>
        <taxon>Eucestoda</taxon>
        <taxon>Cyclophyllidea</taxon>
        <taxon>Taeniidae</taxon>
        <taxon>Echinococcus</taxon>
        <taxon>Echinococcus canadensis group</taxon>
    </lineage>
</organism>
<dbReference type="PANTHER" id="PTHR17972">
    <property type="entry name" value="NUCLEOLAR RNA-ASSOCIATED PROTEIN"/>
    <property type="match status" value="1"/>
</dbReference>
<evidence type="ECO:0000256" key="1">
    <source>
        <dbReference type="RuleBase" id="RU364032"/>
    </source>
</evidence>
<dbReference type="PANTHER" id="PTHR17972:SF0">
    <property type="entry name" value="NUCLEOLAR PROTEIN 6"/>
    <property type="match status" value="1"/>
</dbReference>
<keyword evidence="1" id="KW-0694">RNA-binding</keyword>
<evidence type="ECO:0000256" key="2">
    <source>
        <dbReference type="SAM" id="MobiDB-lite"/>
    </source>
</evidence>
<accession>A0A915EU07</accession>
<feature type="domain" description="Nrap protein" evidence="5">
    <location>
        <begin position="444"/>
        <end position="597"/>
    </location>
</feature>
<dbReference type="GO" id="GO:0003723">
    <property type="term" value="F:RNA binding"/>
    <property type="evidence" value="ECO:0007669"/>
    <property type="project" value="UniProtKB-KW"/>
</dbReference>
<evidence type="ECO:0000313" key="6">
    <source>
        <dbReference type="Proteomes" id="UP000887562"/>
    </source>
</evidence>
<evidence type="ECO:0000313" key="7">
    <source>
        <dbReference type="WBParaSite" id="maker-E.canG7_contigs_3387-snap-gene-0.73-mRNA-1"/>
    </source>
</evidence>
<keyword evidence="6" id="KW-1185">Reference proteome</keyword>
<sequence length="841" mass="94838">MDPLEEFDHLLIFNCGNHQFKLICPAKSANYMGWLESLASLIVYAMTERVTAIKCLNIPLRSKVCRVSNFSYATQKSFLAIGLMLNSSISFTPIIRGPRCGTDAGKQFRDLWGDKSEIRHIDGDLFECVIWDSSKDVTSQIIDYVLLRKFKLSDQTDLGLWHQVSSTRLSDLLRSFSPSYASLRFPSRASTLHLIRSLDQLDSVLRSFNKHLPLNIMGVQAISAEFRGTSVFAPIVTVRGTAQSKLKPLMKSSWHDIHHTLRPLYATINIETSSKWPRDDYRAFFHMKRLFLLRIKELLVHIGVPSRIVPSGMLDIFINGIVLRIGFCQPLELSLLRRNCDLNQRRSLKTSSQINQNDSIKEPETIRRWLAFNEWLPAVASQLMAISRSHLHTYPEACRLVKRWLSAHGYPVIQCPDLCTEPYGLDSQLVHLGDADLGASQCRLSEIAVELLVVHAGGFTPAVQTLSYSAGLPDATRENFVSSSPLATFLRFLRLLCVFDWTNDILLVDLNDGFVGKEGQEKASAAVTTFKVTPRDKLPAMVVATPIDLSGTHWTLQGPSVEGLKRLRTLAMQSHELLRAMLVAGAEFSDLKAVFRPDLSQMDVLIKLRPSVSKTRILEAIDLEVPSWALKKTSSVDEKLKADPKGTVLTKESDPVTLDLPHPGASYWPTGYLCDPVTWILRQIQAKIDKWDLFEYMWDRHSGRWIGLCVKDAPECARLRELKPFTESNLCMAGGFARHRESPTGSMSLTVDIQSALGALHLWAVEMVEWVRIQRPWSFKLPGVEVQGPAAAVFSSVTTGRKNSFKNSDNEKKERKVRNYSPVLKIRRRKGSRKDHSEAEK</sequence>
<dbReference type="InterPro" id="IPR035369">
    <property type="entry name" value="Nrap_D4"/>
</dbReference>
<proteinExistence type="inferred from homology"/>
<dbReference type="Proteomes" id="UP000887562">
    <property type="component" value="Unplaced"/>
</dbReference>
<evidence type="ECO:0000259" key="5">
    <source>
        <dbReference type="Pfam" id="PF17406"/>
    </source>
</evidence>
<dbReference type="WBParaSite" id="maker-E.canG7_contigs_3387-snap-gene-0.73-mRNA-1">
    <property type="protein sequence ID" value="maker-E.canG7_contigs_3387-snap-gene-0.73-mRNA-1"/>
    <property type="gene ID" value="EcG7_01836"/>
</dbReference>
<evidence type="ECO:0000259" key="3">
    <source>
        <dbReference type="Pfam" id="PF17404"/>
    </source>
</evidence>
<dbReference type="InterPro" id="IPR035368">
    <property type="entry name" value="Nrap_D3"/>
</dbReference>
<feature type="domain" description="Nrap protein" evidence="3">
    <location>
        <begin position="31"/>
        <end position="151"/>
    </location>
</feature>
<comment type="subcellular location">
    <subcellularLocation>
        <location evidence="1">Nucleus</location>
        <location evidence="1">Nucleolus</location>
    </subcellularLocation>
</comment>
<dbReference type="Pfam" id="PF17405">
    <property type="entry name" value="Nrap_D4"/>
    <property type="match status" value="1"/>
</dbReference>
<dbReference type="GO" id="GO:0032545">
    <property type="term" value="C:CURI complex"/>
    <property type="evidence" value="ECO:0007669"/>
    <property type="project" value="TreeGrafter"/>
</dbReference>
<keyword evidence="1" id="KW-0539">Nucleus</keyword>
<comment type="similarity">
    <text evidence="1">Belongs to the NRAP family.</text>
</comment>
<protein>
    <recommendedName>
        <fullName evidence="1">Nucleolar protein 6</fullName>
    </recommendedName>
</protein>
<dbReference type="GO" id="GO:0006364">
    <property type="term" value="P:rRNA processing"/>
    <property type="evidence" value="ECO:0007669"/>
    <property type="project" value="TreeGrafter"/>
</dbReference>
<dbReference type="InterPro" id="IPR035370">
    <property type="entry name" value="Nrap_D5"/>
</dbReference>
<dbReference type="GO" id="GO:0006409">
    <property type="term" value="P:tRNA export from nucleus"/>
    <property type="evidence" value="ECO:0007669"/>
    <property type="project" value="TreeGrafter"/>
</dbReference>